<comment type="caution">
    <text evidence="1">The sequence shown here is derived from an EMBL/GenBank/DDBJ whole genome shotgun (WGS) entry which is preliminary data.</text>
</comment>
<keyword evidence="2" id="KW-1185">Reference proteome</keyword>
<keyword evidence="1" id="KW-0675">Receptor</keyword>
<reference evidence="1" key="1">
    <citation type="submission" date="2022-06" db="EMBL/GenBank/DDBJ databases">
        <title>Phylogenomic reconstructions and comparative analyses of Kickxellomycotina fungi.</title>
        <authorList>
            <person name="Reynolds N.K."/>
            <person name="Stajich J.E."/>
            <person name="Barry K."/>
            <person name="Grigoriev I.V."/>
            <person name="Crous P."/>
            <person name="Smith M.E."/>
        </authorList>
    </citation>
    <scope>NUCLEOTIDE SEQUENCE</scope>
    <source>
        <strain evidence="1">RSA 2271</strain>
    </source>
</reference>
<accession>A0ACC1HED6</accession>
<gene>
    <name evidence="1" type="primary">GOSR2</name>
    <name evidence="1" type="ORF">EV182_002481</name>
</gene>
<evidence type="ECO:0000313" key="1">
    <source>
        <dbReference type="EMBL" id="KAJ1674827.1"/>
    </source>
</evidence>
<dbReference type="EMBL" id="JAMZIH010005658">
    <property type="protein sequence ID" value="KAJ1674827.1"/>
    <property type="molecule type" value="Genomic_DNA"/>
</dbReference>
<proteinExistence type="predicted"/>
<dbReference type="Proteomes" id="UP001145114">
    <property type="component" value="Unassembled WGS sequence"/>
</dbReference>
<sequence length="114" mass="12989">ANRGELFQRSDGSRVRYDTAIAIDAQDESAFWTRSEAAVDGFISQGVSALENLREQRQMLKNARRNMFNVQGALGLSRTVIRNINRRTTQDKFILFGGMILTCFLIYLIIHYLG</sequence>
<protein>
    <submittedName>
        <fullName evidence="1">Golgi SNAP receptor complex member 2</fullName>
    </submittedName>
</protein>
<evidence type="ECO:0000313" key="2">
    <source>
        <dbReference type="Proteomes" id="UP001145114"/>
    </source>
</evidence>
<feature type="non-terminal residue" evidence="1">
    <location>
        <position position="1"/>
    </location>
</feature>
<name>A0ACC1HED6_9FUNG</name>
<organism evidence="1 2">
    <name type="scientific">Spiromyces aspiralis</name>
    <dbReference type="NCBI Taxonomy" id="68401"/>
    <lineage>
        <taxon>Eukaryota</taxon>
        <taxon>Fungi</taxon>
        <taxon>Fungi incertae sedis</taxon>
        <taxon>Zoopagomycota</taxon>
        <taxon>Kickxellomycotina</taxon>
        <taxon>Kickxellomycetes</taxon>
        <taxon>Kickxellales</taxon>
        <taxon>Kickxellaceae</taxon>
        <taxon>Spiromyces</taxon>
    </lineage>
</organism>